<dbReference type="InterPro" id="IPR055408">
    <property type="entry name" value="HEAT_MROH2B-like"/>
</dbReference>
<dbReference type="Proteomes" id="UP001652642">
    <property type="component" value="Chromosome 12"/>
</dbReference>
<gene>
    <name evidence="3" type="primary">LOC140702422</name>
</gene>
<dbReference type="Pfam" id="PF23210">
    <property type="entry name" value="HEAT_Maestro_2"/>
    <property type="match status" value="1"/>
</dbReference>
<feature type="domain" description="MROH2B-like HEAT-repeats" evidence="1">
    <location>
        <begin position="3"/>
        <end position="86"/>
    </location>
</feature>
<sequence>MVTYLFRQVAVRTSQGVRDCVRGLTGREEVADVQDLSIEVLEHVNTSATGMFKALWPKLLSFLLPPEYTPALTPLCRCLKELAVLRPEGSLLFLGSCRGGQLGFQKRGIAETSSAQYAGWGAEWETLLAIP</sequence>
<organism evidence="2 3">
    <name type="scientific">Pogona vitticeps</name>
    <name type="common">central bearded dragon</name>
    <dbReference type="NCBI Taxonomy" id="103695"/>
    <lineage>
        <taxon>Eukaryota</taxon>
        <taxon>Metazoa</taxon>
        <taxon>Chordata</taxon>
        <taxon>Craniata</taxon>
        <taxon>Vertebrata</taxon>
        <taxon>Euteleostomi</taxon>
        <taxon>Lepidosauria</taxon>
        <taxon>Squamata</taxon>
        <taxon>Bifurcata</taxon>
        <taxon>Unidentata</taxon>
        <taxon>Episquamata</taxon>
        <taxon>Toxicofera</taxon>
        <taxon>Iguania</taxon>
        <taxon>Acrodonta</taxon>
        <taxon>Agamidae</taxon>
        <taxon>Amphibolurinae</taxon>
        <taxon>Pogona</taxon>
    </lineage>
</organism>
<reference evidence="3" key="1">
    <citation type="submission" date="2025-08" db="UniProtKB">
        <authorList>
            <consortium name="RefSeq"/>
        </authorList>
    </citation>
    <scope>IDENTIFICATION</scope>
</reference>
<evidence type="ECO:0000313" key="2">
    <source>
        <dbReference type="Proteomes" id="UP001652642"/>
    </source>
</evidence>
<name>A0ABM5EY54_9SAUR</name>
<dbReference type="RefSeq" id="XP_072838088.1">
    <property type="nucleotide sequence ID" value="XM_072981987.1"/>
</dbReference>
<evidence type="ECO:0000313" key="3">
    <source>
        <dbReference type="RefSeq" id="XP_072838088.1"/>
    </source>
</evidence>
<proteinExistence type="predicted"/>
<accession>A0ABM5EY54</accession>
<evidence type="ECO:0000259" key="1">
    <source>
        <dbReference type="Pfam" id="PF23210"/>
    </source>
</evidence>
<dbReference type="GeneID" id="140702422"/>
<protein>
    <submittedName>
        <fullName evidence="3">Maestro heat-like repeat-containing protein family member 1</fullName>
    </submittedName>
</protein>
<keyword evidence="2" id="KW-1185">Reference proteome</keyword>